<reference evidence="1" key="1">
    <citation type="submission" date="2020-10" db="EMBL/GenBank/DDBJ databases">
        <title>Connecting structure to function with the recovery of over 1000 high-quality activated sludge metagenome-assembled genomes encoding full-length rRNA genes using long-read sequencing.</title>
        <authorList>
            <person name="Singleton C.M."/>
            <person name="Petriglieri F."/>
            <person name="Kristensen J.M."/>
            <person name="Kirkegaard R.H."/>
            <person name="Michaelsen T.Y."/>
            <person name="Andersen M.H."/>
            <person name="Karst S.M."/>
            <person name="Dueholm M.S."/>
            <person name="Nielsen P.H."/>
            <person name="Albertsen M."/>
        </authorList>
    </citation>
    <scope>NUCLEOTIDE SEQUENCE</scope>
    <source>
        <strain evidence="1">Skiv_18-Q3-R9-52_MAXAC.067</strain>
    </source>
</reference>
<organism evidence="1 2">
    <name type="scientific">Candidatus Geothrix skivensis</name>
    <dbReference type="NCBI Taxonomy" id="2954439"/>
    <lineage>
        <taxon>Bacteria</taxon>
        <taxon>Pseudomonadati</taxon>
        <taxon>Acidobacteriota</taxon>
        <taxon>Holophagae</taxon>
        <taxon>Holophagales</taxon>
        <taxon>Holophagaceae</taxon>
        <taxon>Geothrix</taxon>
    </lineage>
</organism>
<evidence type="ECO:0000313" key="1">
    <source>
        <dbReference type="EMBL" id="MBK9795443.1"/>
    </source>
</evidence>
<sequence length="242" mass="25997">MKLRTAYTIVCEMKSHPNVEITMFNGLFISITPSPTVRVRCQGFMRTVFGAIGAVAMLLASTRPAEAQSPPQPPAGWEFYVSGGWLLPTGAQRASIKRADLTAVVVSYVPRPSFAITSTFEWARSHDLAIAGEPKLDVFICDVGAEARGNQMPLGGAWKVAPFVGIGGGARSYNIPKLPVDPTYNLAAYGSVGGEFSIHRVHLRLEVRDYVSSFKPLAGGAKAATRNDVVVMLGLRFVKKGA</sequence>
<protein>
    <recommendedName>
        <fullName evidence="3">Outer membrane protein beta-barrel domain-containing protein</fullName>
    </recommendedName>
</protein>
<evidence type="ECO:0008006" key="3">
    <source>
        <dbReference type="Google" id="ProtNLM"/>
    </source>
</evidence>
<proteinExistence type="predicted"/>
<comment type="caution">
    <text evidence="1">The sequence shown here is derived from an EMBL/GenBank/DDBJ whole genome shotgun (WGS) entry which is preliminary data.</text>
</comment>
<dbReference type="Proteomes" id="UP000886657">
    <property type="component" value="Unassembled WGS sequence"/>
</dbReference>
<evidence type="ECO:0000313" key="2">
    <source>
        <dbReference type="Proteomes" id="UP000886657"/>
    </source>
</evidence>
<gene>
    <name evidence="1" type="ORF">IPP58_02905</name>
</gene>
<name>A0A9D7SEI5_9BACT</name>
<dbReference type="AlphaFoldDB" id="A0A9D7SEI5"/>
<accession>A0A9D7SEI5</accession>
<dbReference type="EMBL" id="JADKIO010000005">
    <property type="protein sequence ID" value="MBK9795443.1"/>
    <property type="molecule type" value="Genomic_DNA"/>
</dbReference>